<dbReference type="InterPro" id="IPR006597">
    <property type="entry name" value="Sel1-like"/>
</dbReference>
<dbReference type="Proteomes" id="UP001595704">
    <property type="component" value="Unassembled WGS sequence"/>
</dbReference>
<dbReference type="SMART" id="SM00671">
    <property type="entry name" value="SEL1"/>
    <property type="match status" value="6"/>
</dbReference>
<dbReference type="InterPro" id="IPR011990">
    <property type="entry name" value="TPR-like_helical_dom_sf"/>
</dbReference>
<dbReference type="EMBL" id="JBHRYC010000077">
    <property type="protein sequence ID" value="MFC3638773.1"/>
    <property type="molecule type" value="Genomic_DNA"/>
</dbReference>
<dbReference type="RefSeq" id="WP_191319140.1">
    <property type="nucleotide sequence ID" value="NZ_BNCG01000006.1"/>
</dbReference>
<name>A0ABV7UKG3_9HYPH</name>
<dbReference type="PANTHER" id="PTHR45011:SF1">
    <property type="entry name" value="DAP3-BINDING CELL DEATH ENHANCER 1"/>
    <property type="match status" value="1"/>
</dbReference>
<evidence type="ECO:0000256" key="1">
    <source>
        <dbReference type="SAM" id="MobiDB-lite"/>
    </source>
</evidence>
<dbReference type="PANTHER" id="PTHR45011">
    <property type="entry name" value="DAP3-BINDING CELL DEATH ENHANCER 1"/>
    <property type="match status" value="1"/>
</dbReference>
<protein>
    <submittedName>
        <fullName evidence="3">Tetratricopeptide repeat protein</fullName>
    </submittedName>
</protein>
<evidence type="ECO:0000256" key="2">
    <source>
        <dbReference type="SAM" id="SignalP"/>
    </source>
</evidence>
<proteinExistence type="predicted"/>
<feature type="signal peptide" evidence="2">
    <location>
        <begin position="1"/>
        <end position="25"/>
    </location>
</feature>
<dbReference type="SUPFAM" id="SSF81901">
    <property type="entry name" value="HCP-like"/>
    <property type="match status" value="1"/>
</dbReference>
<dbReference type="InterPro" id="IPR052748">
    <property type="entry name" value="ISR_Activator"/>
</dbReference>
<evidence type="ECO:0000313" key="3">
    <source>
        <dbReference type="EMBL" id="MFC3638773.1"/>
    </source>
</evidence>
<keyword evidence="4" id="KW-1185">Reference proteome</keyword>
<sequence>MTAPKLSRAAISLALALGAAAPATAQRAFEAPSGAQVPVLPQDGVAMPRPSLQPGKPGAPSFTQPAPPPAPVTGERLVNGPQLPNAIDAGLADAGLSEPGQAKAKAQPKLKPPPGADAAYGAYQRGYYATAMKEAEARLKANPRDASAATLLGLLYERGLGAPLDLAKAAHWYAQADKAGSAAATFSLAMMTLQGRGVDKNDAEGKRLLEKAAAAGDASACYNLALVRLSAGSPEADREAVKLLQRAAEAETPEAQYMLATLYRKGRGAAADDIRATQLLRQAAENRLLAAEVEYAIALFNGNGVHKNETGAARLFLKAALDGNAVAQNRIARLLTVGRGVQRNLIEAAGWHLLASSQGLDDAWLDEALKGLTPAERSKAEAFAAKHREPLVGATQ</sequence>
<organism evidence="3 4">
    <name type="scientific">Camelimonas fluminis</name>
    <dbReference type="NCBI Taxonomy" id="1576911"/>
    <lineage>
        <taxon>Bacteria</taxon>
        <taxon>Pseudomonadati</taxon>
        <taxon>Pseudomonadota</taxon>
        <taxon>Alphaproteobacteria</taxon>
        <taxon>Hyphomicrobiales</taxon>
        <taxon>Chelatococcaceae</taxon>
        <taxon>Camelimonas</taxon>
    </lineage>
</organism>
<comment type="caution">
    <text evidence="3">The sequence shown here is derived from an EMBL/GenBank/DDBJ whole genome shotgun (WGS) entry which is preliminary data.</text>
</comment>
<accession>A0ABV7UKG3</accession>
<feature type="region of interest" description="Disordered" evidence="1">
    <location>
        <begin position="24"/>
        <end position="72"/>
    </location>
</feature>
<gene>
    <name evidence="3" type="ORF">ACFONL_15615</name>
</gene>
<dbReference type="Gene3D" id="1.25.40.10">
    <property type="entry name" value="Tetratricopeptide repeat domain"/>
    <property type="match status" value="2"/>
</dbReference>
<evidence type="ECO:0000313" key="4">
    <source>
        <dbReference type="Proteomes" id="UP001595704"/>
    </source>
</evidence>
<keyword evidence="2" id="KW-0732">Signal</keyword>
<feature type="chain" id="PRO_5046556021" evidence="2">
    <location>
        <begin position="26"/>
        <end position="396"/>
    </location>
</feature>
<reference evidence="4" key="1">
    <citation type="journal article" date="2019" name="Int. J. Syst. Evol. Microbiol.">
        <title>The Global Catalogue of Microorganisms (GCM) 10K type strain sequencing project: providing services to taxonomists for standard genome sequencing and annotation.</title>
        <authorList>
            <consortium name="The Broad Institute Genomics Platform"/>
            <consortium name="The Broad Institute Genome Sequencing Center for Infectious Disease"/>
            <person name="Wu L."/>
            <person name="Ma J."/>
        </authorList>
    </citation>
    <scope>NUCLEOTIDE SEQUENCE [LARGE SCALE GENOMIC DNA]</scope>
    <source>
        <strain evidence="4">KCTC 42282</strain>
    </source>
</reference>
<dbReference type="Pfam" id="PF08238">
    <property type="entry name" value="Sel1"/>
    <property type="match status" value="6"/>
</dbReference>